<evidence type="ECO:0000256" key="1">
    <source>
        <dbReference type="ARBA" id="ARBA00012513"/>
    </source>
</evidence>
<sequence length="1352" mass="156218">MAIVYQSGQTASDGEKLLIRELKTSLPDNYHIYHNFEVPSSNGQFFEYDVVVVAPHAIYVIEDKFWHGEISGNDVKISLGNTVKNNPNGQASRQAKVLKTYLVSKDPMLASMWIEDVIHFSGRNVRISVKGNSRRKMHTLKTIKGFIQDPEQINKNYFRSRSDSLLENLQKRTLELFGIFEPIKSNNKEFFTYQVKDKIAQTEFYNEYIVYEPTIPNSPNYILREFFMDPYLSGEDQKRQMHLIKNDYKTLVQLNEIRGVIQSRVAFVPDGDESRFCVVYHRPKGKPLIEWFLQNQRMDEEKIRSLFIKNLQVLKKVHQQGIIHRNLNTSNILVDENDQVYLQNFEFSRITDTTTKATILTQTLAETLDDRYTPLKVRSDFSSANAGSDLYSLARIFYDLLAGNDNKQWETVDGELPVIPAVKDQGIVEVIRKMGHDHANKWYMSAEDALQDLQKENEVSTNTTEDQSYESKIIFDPDETIEGRFLIESRLGQGGTSNVYKAFYIPSEMTMAIKVMKPDAVNVDVVRAEFDRLKKLDHPHIAKAYDLDAIRTGKQFVLKMEYISGNSLQQKLEEGAEFTVRQVINWAKELLDALSYLQNQPKPIVHADIKPGNVMVNDEGKLVLIDFNISRREDDSKLIGATPRYAAPDAHLIGIDASIDTYALGVLLYELLSNGKHPYEDGQADLWKSPLPLTNVRESISDELNGWIVKACSPNKEQRFKKPADMLEALDRIEKLVRVVEFNGAKTDLSQIPPFSPSINCLYTNQLIPFYQSLYSQSTISNKGTRGLDQFAEAIYVDTRLDQKLRQTIINGKYQLVIITGNAGDGKTAFIQRLENILLSNGGKITAQKANGKEIQYQDIKLITNYDGSQDEEDVVNEQVLDEFFDSFAKENPFERSASDYREVRLIAINEGRLMEFLDNPKYCRLFHTVETYLRMRINDEQEFAIVNLNWRSVVAKTEKESSIVEKLLDKFANLDVTENCNVCNEHFICPTCFNIKTLNDETIGPQVKENIRRVFEVVHLRKKFHITMRDIRSALSFIIFGTKTSQELKQLMKNGSPESLKEISDMYYYNAMFNAGNSSDRLMRELKNIDVAMVAIPQIEKKLAYVSSREQKMYQAKDFEGFEKESYVLDIFYNQKPVTPEHFANRSKVKNFKYFVEVSKRKYFFESIDHDANRLLPYQSYERFISLFQKEENWGQERNQILKAISYTEGIRVPREDALCLRESKWKSNDLISMRVFPMNDFRFEAITLGSEVEFVEYGADVFKLVYKDNSRIGFEINLDLYELLNKVNQGYVPTTYEQRGAFMNLAIFKRQLLSQFYEKIILMDSTGRYEVKKEGKKLILLQNQEGSSAQ</sequence>
<evidence type="ECO:0000256" key="8">
    <source>
        <dbReference type="ARBA" id="ARBA00048679"/>
    </source>
</evidence>
<evidence type="ECO:0000256" key="9">
    <source>
        <dbReference type="PROSITE-ProRule" id="PRU10141"/>
    </source>
</evidence>
<dbReference type="InterPro" id="IPR017441">
    <property type="entry name" value="Protein_kinase_ATP_BS"/>
</dbReference>
<keyword evidence="2" id="KW-0723">Serine/threonine-protein kinase</keyword>
<evidence type="ECO:0000259" key="10">
    <source>
        <dbReference type="PROSITE" id="PS50011"/>
    </source>
</evidence>
<dbReference type="PROSITE" id="PS00107">
    <property type="entry name" value="PROTEIN_KINASE_ATP"/>
    <property type="match status" value="1"/>
</dbReference>
<keyword evidence="5 12" id="KW-0418">Kinase</keyword>
<evidence type="ECO:0000256" key="6">
    <source>
        <dbReference type="ARBA" id="ARBA00022840"/>
    </source>
</evidence>
<evidence type="ECO:0000256" key="4">
    <source>
        <dbReference type="ARBA" id="ARBA00022741"/>
    </source>
</evidence>
<organism evidence="12 13">
    <name type="scientific">Bacillus thuringiensis subsp. tolworthi</name>
    <dbReference type="NCBI Taxonomy" id="1442"/>
    <lineage>
        <taxon>Bacteria</taxon>
        <taxon>Bacillati</taxon>
        <taxon>Bacillota</taxon>
        <taxon>Bacilli</taxon>
        <taxon>Bacillales</taxon>
        <taxon>Bacillaceae</taxon>
        <taxon>Bacillus</taxon>
        <taxon>Bacillus cereus group</taxon>
    </lineage>
</organism>
<evidence type="ECO:0000256" key="7">
    <source>
        <dbReference type="ARBA" id="ARBA00047899"/>
    </source>
</evidence>
<dbReference type="CDD" id="cd14014">
    <property type="entry name" value="STKc_PknB_like"/>
    <property type="match status" value="1"/>
</dbReference>
<evidence type="ECO:0000256" key="2">
    <source>
        <dbReference type="ARBA" id="ARBA00022527"/>
    </source>
</evidence>
<feature type="domain" description="NERD" evidence="11">
    <location>
        <begin position="10"/>
        <end position="121"/>
    </location>
</feature>
<keyword evidence="4 9" id="KW-0547">Nucleotide-binding</keyword>
<evidence type="ECO:0000256" key="3">
    <source>
        <dbReference type="ARBA" id="ARBA00022679"/>
    </source>
</evidence>
<name>A0A9W4AHS0_BACTO</name>
<feature type="binding site" evidence="9">
    <location>
        <position position="514"/>
    </location>
    <ligand>
        <name>ATP</name>
        <dbReference type="ChEBI" id="CHEBI:30616"/>
    </ligand>
</feature>
<proteinExistence type="predicted"/>
<feature type="domain" description="Protein kinase" evidence="10">
    <location>
        <begin position="485"/>
        <end position="737"/>
    </location>
</feature>
<dbReference type="Pfam" id="PF00069">
    <property type="entry name" value="Pkinase"/>
    <property type="match status" value="2"/>
</dbReference>
<dbReference type="InterPro" id="IPR000719">
    <property type="entry name" value="Prot_kinase_dom"/>
</dbReference>
<dbReference type="RefSeq" id="WP_060852630.1">
    <property type="nucleotide sequence ID" value="NZ_AP014865.1"/>
</dbReference>
<dbReference type="SMART" id="SM00220">
    <property type="entry name" value="S_TKc"/>
    <property type="match status" value="1"/>
</dbReference>
<dbReference type="PANTHER" id="PTHR24363:SF0">
    <property type="entry name" value="SERINE_THREONINE KINASE LIKE DOMAIN CONTAINING 1"/>
    <property type="match status" value="1"/>
</dbReference>
<protein>
    <recommendedName>
        <fullName evidence="1">non-specific serine/threonine protein kinase</fullName>
        <ecNumber evidence="1">2.7.11.1</ecNumber>
    </recommendedName>
</protein>
<dbReference type="PROSITE" id="PS00108">
    <property type="entry name" value="PROTEIN_KINASE_ST"/>
    <property type="match status" value="1"/>
</dbReference>
<feature type="domain" description="Protein kinase" evidence="10">
    <location>
        <begin position="193"/>
        <end position="475"/>
    </location>
</feature>
<dbReference type="Pfam" id="PF08378">
    <property type="entry name" value="NERD"/>
    <property type="match status" value="1"/>
</dbReference>
<evidence type="ECO:0000256" key="5">
    <source>
        <dbReference type="ARBA" id="ARBA00022777"/>
    </source>
</evidence>
<evidence type="ECO:0000313" key="12">
    <source>
        <dbReference type="EMBL" id="BAR87211.1"/>
    </source>
</evidence>
<reference evidence="12 13" key="1">
    <citation type="submission" date="2015-05" db="EMBL/GenBank/DDBJ databases">
        <title>Whole genome sequence of Bacillus thuringiensis serovar tolworthi Pasteur Institute Standard strain.</title>
        <authorList>
            <person name="Kanda K."/>
            <person name="Nakashima K."/>
            <person name="Nagano Y."/>
        </authorList>
    </citation>
    <scope>NUCLEOTIDE SEQUENCE [LARGE SCALE GENOMIC DNA]</scope>
    <source>
        <strain evidence="12 13">Pasteur Institute Standard strain</strain>
        <plasmid evidence="13">pKK1 DNA</plasmid>
    </source>
</reference>
<dbReference type="Gene3D" id="1.10.510.10">
    <property type="entry name" value="Transferase(Phosphotransferase) domain 1"/>
    <property type="match status" value="2"/>
</dbReference>
<dbReference type="InterPro" id="IPR011009">
    <property type="entry name" value="Kinase-like_dom_sf"/>
</dbReference>
<dbReference type="PROSITE" id="PS50965">
    <property type="entry name" value="NERD"/>
    <property type="match status" value="1"/>
</dbReference>
<dbReference type="PANTHER" id="PTHR24363">
    <property type="entry name" value="SERINE/THREONINE PROTEIN KINASE"/>
    <property type="match status" value="1"/>
</dbReference>
<keyword evidence="6 9" id="KW-0067">ATP-binding</keyword>
<comment type="catalytic activity">
    <reaction evidence="8">
        <text>L-seryl-[protein] + ATP = O-phospho-L-seryl-[protein] + ADP + H(+)</text>
        <dbReference type="Rhea" id="RHEA:17989"/>
        <dbReference type="Rhea" id="RHEA-COMP:9863"/>
        <dbReference type="Rhea" id="RHEA-COMP:11604"/>
        <dbReference type="ChEBI" id="CHEBI:15378"/>
        <dbReference type="ChEBI" id="CHEBI:29999"/>
        <dbReference type="ChEBI" id="CHEBI:30616"/>
        <dbReference type="ChEBI" id="CHEBI:83421"/>
        <dbReference type="ChEBI" id="CHEBI:456216"/>
        <dbReference type="EC" id="2.7.11.1"/>
    </reaction>
</comment>
<dbReference type="EMBL" id="AP014865">
    <property type="protein sequence ID" value="BAR87211.1"/>
    <property type="molecule type" value="Genomic_DNA"/>
</dbReference>
<accession>A0A9W4AHS0</accession>
<gene>
    <name evidence="12" type="ORF">KNN_06476</name>
</gene>
<keyword evidence="3" id="KW-0808">Transferase</keyword>
<dbReference type="PROSITE" id="PS50011">
    <property type="entry name" value="PROTEIN_KINASE_DOM"/>
    <property type="match status" value="2"/>
</dbReference>
<comment type="catalytic activity">
    <reaction evidence="7">
        <text>L-threonyl-[protein] + ATP = O-phospho-L-threonyl-[protein] + ADP + H(+)</text>
        <dbReference type="Rhea" id="RHEA:46608"/>
        <dbReference type="Rhea" id="RHEA-COMP:11060"/>
        <dbReference type="Rhea" id="RHEA-COMP:11605"/>
        <dbReference type="ChEBI" id="CHEBI:15378"/>
        <dbReference type="ChEBI" id="CHEBI:30013"/>
        <dbReference type="ChEBI" id="CHEBI:30616"/>
        <dbReference type="ChEBI" id="CHEBI:61977"/>
        <dbReference type="ChEBI" id="CHEBI:456216"/>
        <dbReference type="EC" id="2.7.11.1"/>
    </reaction>
</comment>
<evidence type="ECO:0000259" key="11">
    <source>
        <dbReference type="PROSITE" id="PS50965"/>
    </source>
</evidence>
<dbReference type="SUPFAM" id="SSF56112">
    <property type="entry name" value="Protein kinase-like (PK-like)"/>
    <property type="match status" value="2"/>
</dbReference>
<geneLocation type="plasmid" evidence="13">
    <name>pKK1 DNA</name>
</geneLocation>
<evidence type="ECO:0000313" key="13">
    <source>
        <dbReference type="Proteomes" id="UP000055316"/>
    </source>
</evidence>
<dbReference type="Gene3D" id="3.30.200.20">
    <property type="entry name" value="Phosphorylase Kinase, domain 1"/>
    <property type="match status" value="1"/>
</dbReference>
<dbReference type="Proteomes" id="UP000055316">
    <property type="component" value="Plasmid pKK1"/>
</dbReference>
<dbReference type="EC" id="2.7.11.1" evidence="1"/>
<dbReference type="GO" id="GO:0004674">
    <property type="term" value="F:protein serine/threonine kinase activity"/>
    <property type="evidence" value="ECO:0007669"/>
    <property type="project" value="UniProtKB-KW"/>
</dbReference>
<dbReference type="GO" id="GO:0005524">
    <property type="term" value="F:ATP binding"/>
    <property type="evidence" value="ECO:0007669"/>
    <property type="project" value="UniProtKB-UniRule"/>
</dbReference>
<dbReference type="InterPro" id="IPR008271">
    <property type="entry name" value="Ser/Thr_kinase_AS"/>
</dbReference>
<dbReference type="InterPro" id="IPR011528">
    <property type="entry name" value="NERD"/>
</dbReference>
<keyword evidence="12" id="KW-0614">Plasmid</keyword>